<name>A0A6A6JAC7_WESOR</name>
<comment type="subcellular location">
    <subcellularLocation>
        <location evidence="3">Cytoplasm</location>
    </subcellularLocation>
    <subcellularLocation>
        <location evidence="2">Endoplasmic reticulum membrane</location>
        <topology evidence="2">Peripheral membrane protein</topology>
    </subcellularLocation>
    <subcellularLocation>
        <location evidence="12">Golgi apparatus</location>
        <location evidence="12">cis-Golgi network membrane</location>
        <topology evidence="12">Peripheral membrane protein</topology>
    </subcellularLocation>
    <subcellularLocation>
        <location evidence="1">Nucleus</location>
    </subcellularLocation>
</comment>
<reference evidence="19" key="1">
    <citation type="journal article" date="2020" name="Stud. Mycol.">
        <title>101 Dothideomycetes genomes: a test case for predicting lifestyles and emergence of pathogens.</title>
        <authorList>
            <person name="Haridas S."/>
            <person name="Albert R."/>
            <person name="Binder M."/>
            <person name="Bloem J."/>
            <person name="Labutti K."/>
            <person name="Salamov A."/>
            <person name="Andreopoulos B."/>
            <person name="Baker S."/>
            <person name="Barry K."/>
            <person name="Bills G."/>
            <person name="Bluhm B."/>
            <person name="Cannon C."/>
            <person name="Castanera R."/>
            <person name="Culley D."/>
            <person name="Daum C."/>
            <person name="Ezra D."/>
            <person name="Gonzalez J."/>
            <person name="Henrissat B."/>
            <person name="Kuo A."/>
            <person name="Liang C."/>
            <person name="Lipzen A."/>
            <person name="Lutzoni F."/>
            <person name="Magnuson J."/>
            <person name="Mondo S."/>
            <person name="Nolan M."/>
            <person name="Ohm R."/>
            <person name="Pangilinan J."/>
            <person name="Park H.-J."/>
            <person name="Ramirez L."/>
            <person name="Alfaro M."/>
            <person name="Sun H."/>
            <person name="Tritt A."/>
            <person name="Yoshinaga Y."/>
            <person name="Zwiers L.-H."/>
            <person name="Turgeon B."/>
            <person name="Goodwin S."/>
            <person name="Spatafora J."/>
            <person name="Crous P."/>
            <person name="Grigoriev I."/>
        </authorList>
    </citation>
    <scope>NUCLEOTIDE SEQUENCE</scope>
    <source>
        <strain evidence="19">CBS 379.55</strain>
    </source>
</reference>
<evidence type="ECO:0000256" key="4">
    <source>
        <dbReference type="ARBA" id="ARBA00009069"/>
    </source>
</evidence>
<dbReference type="FunFam" id="2.40.370.10:FF:000001">
    <property type="entry name" value="Survival factor 1"/>
    <property type="match status" value="1"/>
</dbReference>
<evidence type="ECO:0000256" key="12">
    <source>
        <dbReference type="ARBA" id="ARBA00046302"/>
    </source>
</evidence>
<evidence type="ECO:0000313" key="20">
    <source>
        <dbReference type="Proteomes" id="UP000800097"/>
    </source>
</evidence>
<dbReference type="OrthoDB" id="2590239at2759"/>
<evidence type="ECO:0000256" key="2">
    <source>
        <dbReference type="ARBA" id="ARBA00004406"/>
    </source>
</evidence>
<dbReference type="GO" id="GO:0006979">
    <property type="term" value="P:response to oxidative stress"/>
    <property type="evidence" value="ECO:0007669"/>
    <property type="project" value="InterPro"/>
</dbReference>
<comment type="similarity">
    <text evidence="4">Belongs to the SVF1 family.</text>
</comment>
<dbReference type="Proteomes" id="UP000800097">
    <property type="component" value="Unassembled WGS sequence"/>
</dbReference>
<evidence type="ECO:0000313" key="19">
    <source>
        <dbReference type="EMBL" id="KAF2273541.1"/>
    </source>
</evidence>
<dbReference type="GO" id="GO:0005789">
    <property type="term" value="C:endoplasmic reticulum membrane"/>
    <property type="evidence" value="ECO:0007669"/>
    <property type="project" value="UniProtKB-SubCell"/>
</dbReference>
<evidence type="ECO:0000256" key="5">
    <source>
        <dbReference type="ARBA" id="ARBA00022448"/>
    </source>
</evidence>
<dbReference type="AlphaFoldDB" id="A0A6A6JAC7"/>
<dbReference type="Gene3D" id="2.40.370.10">
    <property type="entry name" value="AttH-like domain"/>
    <property type="match status" value="1"/>
</dbReference>
<keyword evidence="6" id="KW-0963">Cytoplasm</keyword>
<evidence type="ECO:0000256" key="10">
    <source>
        <dbReference type="ARBA" id="ARBA00023136"/>
    </source>
</evidence>
<feature type="domain" description="Svf1-like C-terminal" evidence="18">
    <location>
        <begin position="216"/>
        <end position="378"/>
    </location>
</feature>
<keyword evidence="11" id="KW-0539">Nucleus</keyword>
<keyword evidence="20" id="KW-1185">Reference proteome</keyword>
<evidence type="ECO:0000259" key="17">
    <source>
        <dbReference type="Pfam" id="PF08622"/>
    </source>
</evidence>
<dbReference type="PANTHER" id="PTHR47107:SF1">
    <property type="entry name" value="CERAMIDE-BINDING PROTEIN SVF1-RELATED"/>
    <property type="match status" value="1"/>
</dbReference>
<evidence type="ECO:0000256" key="15">
    <source>
        <dbReference type="ARBA" id="ARBA00073016"/>
    </source>
</evidence>
<evidence type="ECO:0000256" key="9">
    <source>
        <dbReference type="ARBA" id="ARBA00023055"/>
    </source>
</evidence>
<evidence type="ECO:0000256" key="16">
    <source>
        <dbReference type="ARBA" id="ARBA00081132"/>
    </source>
</evidence>
<evidence type="ECO:0000259" key="18">
    <source>
        <dbReference type="Pfam" id="PF17187"/>
    </source>
</evidence>
<evidence type="ECO:0000256" key="11">
    <source>
        <dbReference type="ARBA" id="ARBA00023242"/>
    </source>
</evidence>
<dbReference type="EMBL" id="ML986509">
    <property type="protein sequence ID" value="KAF2273541.1"/>
    <property type="molecule type" value="Genomic_DNA"/>
</dbReference>
<evidence type="ECO:0000256" key="3">
    <source>
        <dbReference type="ARBA" id="ARBA00004496"/>
    </source>
</evidence>
<evidence type="ECO:0000256" key="6">
    <source>
        <dbReference type="ARBA" id="ARBA00022490"/>
    </source>
</evidence>
<dbReference type="PANTHER" id="PTHR47107">
    <property type="entry name" value="SVF1-LIKE PROTEIN YDR222W-RELATED"/>
    <property type="match status" value="1"/>
</dbReference>
<keyword evidence="9" id="KW-0445">Lipid transport</keyword>
<organism evidence="19 20">
    <name type="scientific">Westerdykella ornata</name>
    <dbReference type="NCBI Taxonomy" id="318751"/>
    <lineage>
        <taxon>Eukaryota</taxon>
        <taxon>Fungi</taxon>
        <taxon>Dikarya</taxon>
        <taxon>Ascomycota</taxon>
        <taxon>Pezizomycotina</taxon>
        <taxon>Dothideomycetes</taxon>
        <taxon>Pleosporomycetidae</taxon>
        <taxon>Pleosporales</taxon>
        <taxon>Sporormiaceae</taxon>
        <taxon>Westerdykella</taxon>
    </lineage>
</organism>
<dbReference type="GO" id="GO:0005794">
    <property type="term" value="C:Golgi apparatus"/>
    <property type="evidence" value="ECO:0007669"/>
    <property type="project" value="UniProtKB-SubCell"/>
</dbReference>
<proteinExistence type="inferred from homology"/>
<protein>
    <recommendedName>
        <fullName evidence="15">Ceramide-binding protein SVF1</fullName>
    </recommendedName>
    <alternativeName>
        <fullName evidence="14">Ceramide-binding protein svf1</fullName>
    </alternativeName>
    <alternativeName>
        <fullName evidence="16">Survival factor 1</fullName>
    </alternativeName>
</protein>
<evidence type="ECO:0000256" key="13">
    <source>
        <dbReference type="ARBA" id="ARBA00058755"/>
    </source>
</evidence>
<dbReference type="InterPro" id="IPR051385">
    <property type="entry name" value="Ceramide-binding_SVF1"/>
</dbReference>
<dbReference type="RefSeq" id="XP_033651080.1">
    <property type="nucleotide sequence ID" value="XM_033798985.1"/>
</dbReference>
<dbReference type="SUPFAM" id="SSF159245">
    <property type="entry name" value="AttH-like"/>
    <property type="match status" value="1"/>
</dbReference>
<dbReference type="GO" id="GO:0005634">
    <property type="term" value="C:nucleus"/>
    <property type="evidence" value="ECO:0007669"/>
    <property type="project" value="UniProtKB-SubCell"/>
</dbReference>
<comment type="function">
    <text evidence="13">Ceramide-binding protein that may transfer ceramides from the endoplasmic reticulum membrane to the cis-Golgi network membrane, and is thereby required for the biosynthesis of complex sphingolipids.</text>
</comment>
<dbReference type="GeneID" id="54552160"/>
<dbReference type="InterPro" id="IPR033394">
    <property type="entry name" value="Svf1-like_C"/>
</dbReference>
<evidence type="ECO:0000256" key="14">
    <source>
        <dbReference type="ARBA" id="ARBA00069547"/>
    </source>
</evidence>
<keyword evidence="8" id="KW-0333">Golgi apparatus</keyword>
<keyword evidence="5" id="KW-0813">Transport</keyword>
<feature type="domain" description="Svf1-like N-terminal" evidence="17">
    <location>
        <begin position="55"/>
        <end position="214"/>
    </location>
</feature>
<dbReference type="InterPro" id="IPR013931">
    <property type="entry name" value="Svf1-like_N"/>
</dbReference>
<evidence type="ECO:0000256" key="8">
    <source>
        <dbReference type="ARBA" id="ARBA00023034"/>
    </source>
</evidence>
<dbReference type="GO" id="GO:0006869">
    <property type="term" value="P:lipid transport"/>
    <property type="evidence" value="ECO:0007669"/>
    <property type="project" value="UniProtKB-KW"/>
</dbReference>
<sequence>MFNYFKQQLANVAGTQEPEYGPTAIQPVGQREGEPAYTELTKDHLKWMTINQTCVETQTFYFFTESGHIGFVQALYSNVVGLRITCQFNCKIFYPNQEKEPLWSSDPLSNHGFDQEQYSFFADNLSVELSEDGNSYTIKSVTNENSIVDLKFVRTAPGFMGGENGTSNYGTDPKNPWGSMRHAFWPRCDVEGRIITKEGEINCKGRGFFSFALQGMKPHHAASRWNFVNFHSPSYSAVIMEFTTPPSYGSTVVRVGGIVAHDKLLMAGTAGLEVKHTESGQDSDNDWPQPSAVACHWNGKTEDGKDVSASLVGSIGDRLDRVDVMAEVPGFVKTIVASAVGTKPYIYQFAPKMTLEVKIGDEVKKEEGSLFMEATFIS</sequence>
<accession>A0A6A6JAC7</accession>
<keyword evidence="7" id="KW-0256">Endoplasmic reticulum</keyword>
<evidence type="ECO:0000256" key="7">
    <source>
        <dbReference type="ARBA" id="ARBA00022824"/>
    </source>
</evidence>
<dbReference type="InterPro" id="IPR023374">
    <property type="entry name" value="AttH-like_dom_sf"/>
</dbReference>
<keyword evidence="10" id="KW-0472">Membrane</keyword>
<dbReference type="Pfam" id="PF08622">
    <property type="entry name" value="Svf1"/>
    <property type="match status" value="1"/>
</dbReference>
<dbReference type="Pfam" id="PF17187">
    <property type="entry name" value="Svf1_C"/>
    <property type="match status" value="1"/>
</dbReference>
<evidence type="ECO:0000256" key="1">
    <source>
        <dbReference type="ARBA" id="ARBA00004123"/>
    </source>
</evidence>
<gene>
    <name evidence="19" type="ORF">EI97DRAFT_435964</name>
</gene>